<dbReference type="Proteomes" id="UP000184330">
    <property type="component" value="Unassembled WGS sequence"/>
</dbReference>
<evidence type="ECO:0000313" key="2">
    <source>
        <dbReference type="Proteomes" id="UP000184330"/>
    </source>
</evidence>
<name>A0A1L7WL02_9HELO</name>
<accession>A0A1L7WL02</accession>
<evidence type="ECO:0000313" key="1">
    <source>
        <dbReference type="EMBL" id="CZR53451.1"/>
    </source>
</evidence>
<dbReference type="EMBL" id="FJOG01000003">
    <property type="protein sequence ID" value="CZR53451.1"/>
    <property type="molecule type" value="Genomic_DNA"/>
</dbReference>
<reference evidence="1 2" key="1">
    <citation type="submission" date="2016-03" db="EMBL/GenBank/DDBJ databases">
        <authorList>
            <person name="Ploux O."/>
        </authorList>
    </citation>
    <scope>NUCLEOTIDE SEQUENCE [LARGE SCALE GENOMIC DNA]</scope>
    <source>
        <strain evidence="1 2">UAMH 11012</strain>
    </source>
</reference>
<proteinExistence type="predicted"/>
<keyword evidence="2" id="KW-1185">Reference proteome</keyword>
<gene>
    <name evidence="1" type="ORF">PAC_03329</name>
</gene>
<sequence length="156" mass="15080">MANPGPPHWLPNTVYTPNECGWNGGVTEAGEPCRNSRDKKTPNIYGRCRQADATHAPGADRGGPAVGAVGGPPVGGYIVFGGLVAGGAVGGPPPDMSGAAPSVAARRAAAAVAPAGNAAAGNQAGQADLGAIIAATVQGARAGGAGSVNITFNFNL</sequence>
<protein>
    <submittedName>
        <fullName evidence="1">Uncharacterized protein</fullName>
    </submittedName>
</protein>
<organism evidence="1 2">
    <name type="scientific">Phialocephala subalpina</name>
    <dbReference type="NCBI Taxonomy" id="576137"/>
    <lineage>
        <taxon>Eukaryota</taxon>
        <taxon>Fungi</taxon>
        <taxon>Dikarya</taxon>
        <taxon>Ascomycota</taxon>
        <taxon>Pezizomycotina</taxon>
        <taxon>Leotiomycetes</taxon>
        <taxon>Helotiales</taxon>
        <taxon>Mollisiaceae</taxon>
        <taxon>Phialocephala</taxon>
        <taxon>Phialocephala fortinii species complex</taxon>
    </lineage>
</organism>
<dbReference type="AlphaFoldDB" id="A0A1L7WL02"/>